<dbReference type="GO" id="GO:0016746">
    <property type="term" value="F:acyltransferase activity"/>
    <property type="evidence" value="ECO:0007669"/>
    <property type="project" value="UniProtKB-KW"/>
</dbReference>
<dbReference type="EMBL" id="JASBQV010000005">
    <property type="protein sequence ID" value="MDI3234369.1"/>
    <property type="molecule type" value="Genomic_DNA"/>
</dbReference>
<dbReference type="RefSeq" id="WP_282355091.1">
    <property type="nucleotide sequence ID" value="NZ_JASBQV010000005.1"/>
</dbReference>
<dbReference type="EC" id="2.3.1.-" evidence="6"/>
<feature type="transmembrane region" description="Helical" evidence="3">
    <location>
        <begin position="151"/>
        <end position="175"/>
    </location>
</feature>
<dbReference type="InterPro" id="IPR002656">
    <property type="entry name" value="Acyl_transf_3_dom"/>
</dbReference>
<evidence type="ECO:0000256" key="1">
    <source>
        <dbReference type="ARBA" id="ARBA00004370"/>
    </source>
</evidence>
<dbReference type="PANTHER" id="PTHR23028">
    <property type="entry name" value="ACETYLTRANSFERASE"/>
    <property type="match status" value="1"/>
</dbReference>
<keyword evidence="6" id="KW-0012">Acyltransferase</keyword>
<protein>
    <submittedName>
        <fullName evidence="6">Acyltransferase family protein</fullName>
        <ecNumber evidence="6">2.3.1.-</ecNumber>
    </submittedName>
</protein>
<gene>
    <name evidence="6" type="ORF">QK289_05075</name>
</gene>
<feature type="transmembrane region" description="Helical" evidence="3">
    <location>
        <begin position="268"/>
        <end position="285"/>
    </location>
</feature>
<name>A0ABT6R0A6_9BACL</name>
<feature type="domain" description="SGNH" evidence="5">
    <location>
        <begin position="464"/>
        <end position="661"/>
    </location>
</feature>
<feature type="transmembrane region" description="Helical" evidence="3">
    <location>
        <begin position="49"/>
        <end position="67"/>
    </location>
</feature>
<feature type="transmembrane region" description="Helical" evidence="3">
    <location>
        <begin position="187"/>
        <end position="206"/>
    </location>
</feature>
<keyword evidence="7" id="KW-1185">Reference proteome</keyword>
<evidence type="ECO:0000256" key="2">
    <source>
        <dbReference type="ARBA" id="ARBA00007400"/>
    </source>
</evidence>
<keyword evidence="6" id="KW-0808">Transferase</keyword>
<feature type="transmembrane region" description="Helical" evidence="3">
    <location>
        <begin position="27"/>
        <end position="43"/>
    </location>
</feature>
<dbReference type="InterPro" id="IPR043968">
    <property type="entry name" value="SGNH"/>
</dbReference>
<feature type="transmembrane region" description="Helical" evidence="3">
    <location>
        <begin position="334"/>
        <end position="352"/>
    </location>
</feature>
<evidence type="ECO:0000313" key="6">
    <source>
        <dbReference type="EMBL" id="MDI3234369.1"/>
    </source>
</evidence>
<feature type="transmembrane region" description="Helical" evidence="3">
    <location>
        <begin position="244"/>
        <end position="262"/>
    </location>
</feature>
<comment type="subcellular location">
    <subcellularLocation>
        <location evidence="1">Membrane</location>
    </subcellularLocation>
</comment>
<keyword evidence="3" id="KW-1133">Transmembrane helix</keyword>
<feature type="transmembrane region" description="Helical" evidence="3">
    <location>
        <begin position="212"/>
        <end position="232"/>
    </location>
</feature>
<keyword evidence="3" id="KW-0472">Membrane</keyword>
<evidence type="ECO:0000256" key="3">
    <source>
        <dbReference type="SAM" id="Phobius"/>
    </source>
</evidence>
<comment type="caution">
    <text evidence="6">The sequence shown here is derived from an EMBL/GenBank/DDBJ whole genome shotgun (WGS) entry which is preliminary data.</text>
</comment>
<evidence type="ECO:0000259" key="4">
    <source>
        <dbReference type="Pfam" id="PF01757"/>
    </source>
</evidence>
<feature type="domain" description="Acyltransferase 3" evidence="4">
    <location>
        <begin position="24"/>
        <end position="353"/>
    </location>
</feature>
<feature type="transmembrane region" description="Helical" evidence="3">
    <location>
        <begin position="373"/>
        <end position="393"/>
    </location>
</feature>
<dbReference type="Pfam" id="PF01757">
    <property type="entry name" value="Acyl_transf_3"/>
    <property type="match status" value="1"/>
</dbReference>
<feature type="transmembrane region" description="Helical" evidence="3">
    <location>
        <begin position="88"/>
        <end position="107"/>
    </location>
</feature>
<dbReference type="PANTHER" id="PTHR23028:SF53">
    <property type="entry name" value="ACYL_TRANSF_3 DOMAIN-CONTAINING PROTEIN"/>
    <property type="match status" value="1"/>
</dbReference>
<accession>A0ABT6R0A6</accession>
<organism evidence="6 7">
    <name type="scientific">Exiguobacterium antarcticum</name>
    <dbReference type="NCBI Taxonomy" id="132920"/>
    <lineage>
        <taxon>Bacteria</taxon>
        <taxon>Bacillati</taxon>
        <taxon>Bacillota</taxon>
        <taxon>Bacilli</taxon>
        <taxon>Bacillales</taxon>
        <taxon>Bacillales Family XII. Incertae Sedis</taxon>
        <taxon>Exiguobacterium</taxon>
    </lineage>
</organism>
<keyword evidence="3" id="KW-0812">Transmembrane</keyword>
<sequence length="677" mass="77176">MNQLNQKEAPPQKLINTKSQFRPEIEGLRVVAALLVAVYHIWFNRVSGGVDVFFVISGFLITTSIISTINRTGEFRFLPYVTKLIKRLLPSVLFILAVVLVLSSFLLPQSILEKTIREVVASMFFYQNWQLAISSTDYLDASQMKSPVEHFWALSIQGQFYMIWFVLFSFILWMVKKYTIKNVKPMINTILGVLFVTSLSYSIYLTEVNQPWAYFITMTRVWEFALGSLLCINLSSIHIPKWMATLMGWFGLIGLVLTGILFNVSQMFPGYIALWPMTCALFIVLSGTRETTFGIKRFLGSKPMVKLGGIAFGIYLWHWVLLEFYRYNVQQTPGFLTGTLIILSSILLSYLMTEFIEKPIRSAKVDRSAFKKLGIMMSLNVLLIGSLFGLKYFEEQELKNGVSTNDYPGATAVTNPDKTPERDPFPSYANVFDDLPLVHTDGSNQGLSKSDVKVGEYGETKDYIATIALVGSSHSEQWFGAIHEAAKGEKYRILNITRSGTRFSTGYDDNVLKGIWNKNVLDYLKDADVDLIISHVTAADATKDKIHQQMVDQMQYVKDEYGIDGLALRDNPRYSFNVLESLETTSIEETTKKMNAEVNQRDEAYWKNFEQTNKSLYKLDLTDYFRVDGEFRPVIGNVVIYRDVSHMTNTYAESFGPVFKQKLNEVVTDILKKKQTD</sequence>
<reference evidence="6 7" key="1">
    <citation type="submission" date="2023-04" db="EMBL/GenBank/DDBJ databases">
        <title>Antarctic isolates genomes.</title>
        <authorList>
            <person name="Dimov S.G."/>
        </authorList>
    </citation>
    <scope>NUCLEOTIDE SEQUENCE [LARGE SCALE GENOMIC DNA]</scope>
    <source>
        <strain evidence="6 7">AL19</strain>
    </source>
</reference>
<dbReference type="InterPro" id="IPR050879">
    <property type="entry name" value="Acyltransferase_3"/>
</dbReference>
<dbReference type="Pfam" id="PF19040">
    <property type="entry name" value="SGNH"/>
    <property type="match status" value="1"/>
</dbReference>
<evidence type="ECO:0000313" key="7">
    <source>
        <dbReference type="Proteomes" id="UP001243286"/>
    </source>
</evidence>
<evidence type="ECO:0000259" key="5">
    <source>
        <dbReference type="Pfam" id="PF19040"/>
    </source>
</evidence>
<comment type="similarity">
    <text evidence="2">Belongs to the acyltransferase 3 family.</text>
</comment>
<dbReference type="Proteomes" id="UP001243286">
    <property type="component" value="Unassembled WGS sequence"/>
</dbReference>
<feature type="transmembrane region" description="Helical" evidence="3">
    <location>
        <begin position="305"/>
        <end position="322"/>
    </location>
</feature>
<proteinExistence type="inferred from homology"/>